<dbReference type="EMBL" id="CAKLBY020000124">
    <property type="protein sequence ID" value="CAK7928372.1"/>
    <property type="molecule type" value="Genomic_DNA"/>
</dbReference>
<evidence type="ECO:0000313" key="1">
    <source>
        <dbReference type="EMBL" id="CAK7928372.1"/>
    </source>
</evidence>
<comment type="caution">
    <text evidence="1">The sequence shown here is derived from an EMBL/GenBank/DDBJ whole genome shotgun (WGS) entry which is preliminary data.</text>
</comment>
<accession>A0AAV1U4C4</accession>
<sequence>MIWNEDGVFAIWTEDVRGVFMNWNDGSGRWIEFVKNQSLLVSMESVKTRDRKRHQSCPVSRQRLHPVSLIFRTVLAKPDGWRFCALLCNFFELAIQDMEGWQYAKKPQDWGFLCHHQGTVHIDLEVG</sequence>
<protein>
    <submittedName>
        <fullName evidence="1">Uncharacterized protein</fullName>
    </submittedName>
</protein>
<dbReference type="AlphaFoldDB" id="A0AAV1U4C4"/>
<name>A0AAV1U4C4_9STRA</name>
<evidence type="ECO:0000313" key="2">
    <source>
        <dbReference type="Proteomes" id="UP001162060"/>
    </source>
</evidence>
<reference evidence="1" key="1">
    <citation type="submission" date="2024-01" db="EMBL/GenBank/DDBJ databases">
        <authorList>
            <person name="Webb A."/>
        </authorList>
    </citation>
    <scope>NUCLEOTIDE SEQUENCE</scope>
    <source>
        <strain evidence="1">Pm1</strain>
    </source>
</reference>
<dbReference type="Proteomes" id="UP001162060">
    <property type="component" value="Unassembled WGS sequence"/>
</dbReference>
<gene>
    <name evidence="1" type="ORF">PM001_LOCUS13522</name>
</gene>
<proteinExistence type="predicted"/>
<organism evidence="1 2">
    <name type="scientific">Peronospora matthiolae</name>
    <dbReference type="NCBI Taxonomy" id="2874970"/>
    <lineage>
        <taxon>Eukaryota</taxon>
        <taxon>Sar</taxon>
        <taxon>Stramenopiles</taxon>
        <taxon>Oomycota</taxon>
        <taxon>Peronosporomycetes</taxon>
        <taxon>Peronosporales</taxon>
        <taxon>Peronosporaceae</taxon>
        <taxon>Peronospora</taxon>
    </lineage>
</organism>